<gene>
    <name evidence="1" type="ORF">DCAF_LOCUS2058</name>
</gene>
<dbReference type="EMBL" id="CAWUPB010000351">
    <property type="protein sequence ID" value="CAK7324413.1"/>
    <property type="molecule type" value="Genomic_DNA"/>
</dbReference>
<comment type="caution">
    <text evidence="1">The sequence shown here is derived from an EMBL/GenBank/DDBJ whole genome shotgun (WGS) entry which is preliminary data.</text>
</comment>
<organism evidence="1 2">
    <name type="scientific">Dovyalis caffra</name>
    <dbReference type="NCBI Taxonomy" id="77055"/>
    <lineage>
        <taxon>Eukaryota</taxon>
        <taxon>Viridiplantae</taxon>
        <taxon>Streptophyta</taxon>
        <taxon>Embryophyta</taxon>
        <taxon>Tracheophyta</taxon>
        <taxon>Spermatophyta</taxon>
        <taxon>Magnoliopsida</taxon>
        <taxon>eudicotyledons</taxon>
        <taxon>Gunneridae</taxon>
        <taxon>Pentapetalae</taxon>
        <taxon>rosids</taxon>
        <taxon>fabids</taxon>
        <taxon>Malpighiales</taxon>
        <taxon>Salicaceae</taxon>
        <taxon>Flacourtieae</taxon>
        <taxon>Dovyalis</taxon>
    </lineage>
</organism>
<evidence type="ECO:0000313" key="2">
    <source>
        <dbReference type="Proteomes" id="UP001314170"/>
    </source>
</evidence>
<dbReference type="AlphaFoldDB" id="A0AAV1QTL9"/>
<proteinExistence type="predicted"/>
<sequence length="98" mass="11130">MPRSPIFIPNVSASTLGLAMDGDDGYITYGPIVAIEERVLYVMGSREDGGKWAFDDYIMALQRKYKPKSRTETKNTTWNHKVESDGKTIRKTRLTTEL</sequence>
<name>A0AAV1QTL9_9ROSI</name>
<dbReference type="Proteomes" id="UP001314170">
    <property type="component" value="Unassembled WGS sequence"/>
</dbReference>
<accession>A0AAV1QTL9</accession>
<evidence type="ECO:0000313" key="1">
    <source>
        <dbReference type="EMBL" id="CAK7324413.1"/>
    </source>
</evidence>
<keyword evidence="2" id="KW-1185">Reference proteome</keyword>
<reference evidence="1 2" key="1">
    <citation type="submission" date="2024-01" db="EMBL/GenBank/DDBJ databases">
        <authorList>
            <person name="Waweru B."/>
        </authorList>
    </citation>
    <scope>NUCLEOTIDE SEQUENCE [LARGE SCALE GENOMIC DNA]</scope>
</reference>
<protein>
    <submittedName>
        <fullName evidence="1">Uncharacterized protein</fullName>
    </submittedName>
</protein>